<evidence type="ECO:0000313" key="3">
    <source>
        <dbReference type="Proteomes" id="UP000195569"/>
    </source>
</evidence>
<proteinExistence type="predicted"/>
<evidence type="ECO:0000256" key="1">
    <source>
        <dbReference type="SAM" id="MobiDB-lite"/>
    </source>
</evidence>
<protein>
    <submittedName>
        <fullName evidence="2">Uncharacterized protein</fullName>
    </submittedName>
</protein>
<evidence type="ECO:0000313" key="2">
    <source>
        <dbReference type="EMBL" id="SIT47005.1"/>
    </source>
</evidence>
<dbReference type="AlphaFoldDB" id="A0A1N7SJ41"/>
<dbReference type="Proteomes" id="UP000195569">
    <property type="component" value="Unassembled WGS sequence"/>
</dbReference>
<comment type="caution">
    <text evidence="2">The sequence shown here is derived from an EMBL/GenBank/DDBJ whole genome shotgun (WGS) entry which is preliminary data.</text>
</comment>
<name>A0A1N7SJ41_9BURK</name>
<feature type="compositionally biased region" description="Basic and acidic residues" evidence="1">
    <location>
        <begin position="40"/>
        <end position="53"/>
    </location>
</feature>
<accession>A0A1N7SJ41</accession>
<sequence>MPVPAHWHATHTARRACATKPDANGRDAPAYAHTWTQAPPREREAATSDRERARMRYAPMALNRMHEG</sequence>
<feature type="region of interest" description="Disordered" evidence="1">
    <location>
        <begin position="1"/>
        <end position="53"/>
    </location>
</feature>
<gene>
    <name evidence="2" type="ORF">BN2476_540018</name>
</gene>
<organism evidence="2 3">
    <name type="scientific">Paraburkholderia piptadeniae</name>
    <dbReference type="NCBI Taxonomy" id="1701573"/>
    <lineage>
        <taxon>Bacteria</taxon>
        <taxon>Pseudomonadati</taxon>
        <taxon>Pseudomonadota</taxon>
        <taxon>Betaproteobacteria</taxon>
        <taxon>Burkholderiales</taxon>
        <taxon>Burkholderiaceae</taxon>
        <taxon>Paraburkholderia</taxon>
    </lineage>
</organism>
<dbReference type="EMBL" id="CYGY02000054">
    <property type="protein sequence ID" value="SIT47005.1"/>
    <property type="molecule type" value="Genomic_DNA"/>
</dbReference>
<reference evidence="2" key="1">
    <citation type="submission" date="2016-12" db="EMBL/GenBank/DDBJ databases">
        <authorList>
            <person name="Moulin L."/>
        </authorList>
    </citation>
    <scope>NUCLEOTIDE SEQUENCE [LARGE SCALE GENOMIC DNA]</scope>
    <source>
        <strain evidence="2">STM 7183</strain>
    </source>
</reference>
<keyword evidence="3" id="KW-1185">Reference proteome</keyword>